<dbReference type="PANTHER" id="PTHR30182:SF1">
    <property type="entry name" value="L-SERINE DEHYDRATASE 1"/>
    <property type="match status" value="1"/>
</dbReference>
<keyword evidence="4 11" id="KW-0312">Gluconeogenesis</keyword>
<proteinExistence type="inferred from homology"/>
<evidence type="ECO:0000256" key="9">
    <source>
        <dbReference type="ARBA" id="ARBA00023239"/>
    </source>
</evidence>
<dbReference type="SUPFAM" id="SSF143548">
    <property type="entry name" value="Serine metabolism enzymes domain"/>
    <property type="match status" value="1"/>
</dbReference>
<evidence type="ECO:0000256" key="1">
    <source>
        <dbReference type="ARBA" id="ARBA00001966"/>
    </source>
</evidence>
<dbReference type="EC" id="4.3.1.17" evidence="11"/>
<dbReference type="InterPro" id="IPR051318">
    <property type="entry name" value="Fe-S_L-Ser"/>
</dbReference>
<keyword evidence="6 11" id="KW-0479">Metal-binding</keyword>
<dbReference type="GO" id="GO:0003941">
    <property type="term" value="F:L-serine ammonia-lyase activity"/>
    <property type="evidence" value="ECO:0007669"/>
    <property type="project" value="UniProtKB-UniRule"/>
</dbReference>
<dbReference type="Proteomes" id="UP000266113">
    <property type="component" value="Unassembled WGS sequence"/>
</dbReference>
<dbReference type="GO" id="GO:0046872">
    <property type="term" value="F:metal ion binding"/>
    <property type="evidence" value="ECO:0007669"/>
    <property type="project" value="UniProtKB-KW"/>
</dbReference>
<comment type="caution">
    <text evidence="14">The sequence shown here is derived from an EMBL/GenBank/DDBJ whole genome shotgun (WGS) entry which is preliminary data.</text>
</comment>
<evidence type="ECO:0000256" key="8">
    <source>
        <dbReference type="ARBA" id="ARBA00023014"/>
    </source>
</evidence>
<comment type="catalytic activity">
    <reaction evidence="10 11">
        <text>L-serine = pyruvate + NH4(+)</text>
        <dbReference type="Rhea" id="RHEA:19169"/>
        <dbReference type="ChEBI" id="CHEBI:15361"/>
        <dbReference type="ChEBI" id="CHEBI:28938"/>
        <dbReference type="ChEBI" id="CHEBI:33384"/>
        <dbReference type="EC" id="4.3.1.17"/>
    </reaction>
</comment>
<keyword evidence="15" id="KW-1185">Reference proteome</keyword>
<keyword evidence="5 11" id="KW-0004">4Fe-4S</keyword>
<gene>
    <name evidence="14" type="primary">sdaAA</name>
    <name evidence="14" type="ORF">SMC1_10075</name>
</gene>
<keyword evidence="8 11" id="KW-0411">Iron-sulfur</keyword>
<dbReference type="AlphaFoldDB" id="A0A398DIK3"/>
<sequence length="513" mass="53528">MIGPSSSHTAGAVRIGLVSGQLCGFNPKAITVFFHGSLKSTYSTHKTDAGVVAGVLGFPVDDDRIKCSIELARSSGIQVEFNGIELKDAHPSTIIVKTMDAEGKECVLRASTIGGGNIVIEEVDGIKLLLDGKQNCIFGLTEAKDVELLKKEVLGLGNGNTVDFEKQQNGFMFKICGGETVDPEAAQNIASLAYVRSVKFIKAVMPIVISSRHFYSTCKELMDISVKNNCQMSDTIIQFEAECSGRSAEAVIDEMRQIYVAMRQSIVKGNEKESELLGNMFKGNAKRMDSFIKAGKSICGTTLSEVTRNALAVMEVNGSMGRIVACPTAGSAGTMPATVITLAEKNSIPEEKAIKALFTGAGIGIIVAQNASISGAVGGCQAECGTASALSAAALTEMFGGNCSMVLSSVALALGNVMGMVCDPVAGMVEIPCIQRNVLAAANAIVSAEMALAGVDSVIPADEVIGAMDEVGKLMPVSLKDTLGAGLSNSPTARRFQSQINKNGNALTTTATL</sequence>
<feature type="domain" description="Serine dehydratase beta chain" evidence="13">
    <location>
        <begin position="2"/>
        <end position="67"/>
    </location>
</feature>
<dbReference type="Gene3D" id="3.30.1330.90">
    <property type="entry name" value="D-3-phosphoglycerate dehydrogenase, domain 3"/>
    <property type="match status" value="1"/>
</dbReference>
<keyword evidence="7 11" id="KW-0408">Iron</keyword>
<protein>
    <recommendedName>
        <fullName evidence="11">L-serine dehydratase</fullName>
        <ecNumber evidence="11">4.3.1.17</ecNumber>
    </recommendedName>
</protein>
<evidence type="ECO:0000313" key="14">
    <source>
        <dbReference type="EMBL" id="RIE15486.1"/>
    </source>
</evidence>
<evidence type="ECO:0000256" key="2">
    <source>
        <dbReference type="ARBA" id="ARBA00004742"/>
    </source>
</evidence>
<feature type="domain" description="Serine dehydratase-like alpha subunit" evidence="12">
    <location>
        <begin position="228"/>
        <end position="487"/>
    </location>
</feature>
<keyword evidence="9 11" id="KW-0456">Lyase</keyword>
<dbReference type="InterPro" id="IPR004642">
    <property type="entry name" value="Ser_deHydtase_asu"/>
</dbReference>
<evidence type="ECO:0000256" key="5">
    <source>
        <dbReference type="ARBA" id="ARBA00022485"/>
    </source>
</evidence>
<comment type="similarity">
    <text evidence="3 11">Belongs to the iron-sulfur dependent L-serine dehydratase family.</text>
</comment>
<name>A0A398DIK3_9BACT</name>
<dbReference type="GO" id="GO:0051539">
    <property type="term" value="F:4 iron, 4 sulfur cluster binding"/>
    <property type="evidence" value="ECO:0007669"/>
    <property type="project" value="UniProtKB-UniRule"/>
</dbReference>
<evidence type="ECO:0000256" key="11">
    <source>
        <dbReference type="RuleBase" id="RU366059"/>
    </source>
</evidence>
<comment type="pathway">
    <text evidence="2">Carbohydrate biosynthesis; gluconeogenesis.</text>
</comment>
<dbReference type="InterPro" id="IPR005130">
    <property type="entry name" value="Ser_deHydtase-like_asu"/>
</dbReference>
<dbReference type="Pfam" id="PF03315">
    <property type="entry name" value="SDH_beta"/>
    <property type="match status" value="1"/>
</dbReference>
<evidence type="ECO:0000256" key="6">
    <source>
        <dbReference type="ARBA" id="ARBA00022723"/>
    </source>
</evidence>
<evidence type="ECO:0000313" key="15">
    <source>
        <dbReference type="Proteomes" id="UP000266113"/>
    </source>
</evidence>
<evidence type="ECO:0000259" key="13">
    <source>
        <dbReference type="Pfam" id="PF03315"/>
    </source>
</evidence>
<reference evidence="14 15" key="1">
    <citation type="submission" date="2018-09" db="EMBL/GenBank/DDBJ databases">
        <title>Discovery and Ecogenomic Context for Candidatus Cryosericales, a Global Caldiserica Order Active in Thawing Permafrost.</title>
        <authorList>
            <person name="Martinez M.A."/>
            <person name="Woodcroft B.J."/>
            <person name="Ignacio Espinoza J.C."/>
            <person name="Zayed A."/>
            <person name="Singleton C.M."/>
            <person name="Boyd J."/>
            <person name="Li Y.-F."/>
            <person name="Purvine S."/>
            <person name="Maughan H."/>
            <person name="Hodgkins S.B."/>
            <person name="Anderson D."/>
            <person name="Sederholm M."/>
            <person name="Temperton B."/>
            <person name="Saleska S.R."/>
            <person name="Tyson G.W."/>
            <person name="Rich V.I."/>
        </authorList>
    </citation>
    <scope>NUCLEOTIDE SEQUENCE [LARGE SCALE GENOMIC DNA]</scope>
    <source>
        <strain evidence="14 15">SMC1</strain>
    </source>
</reference>
<dbReference type="GO" id="GO:0006094">
    <property type="term" value="P:gluconeogenesis"/>
    <property type="evidence" value="ECO:0007669"/>
    <property type="project" value="UniProtKB-KW"/>
</dbReference>
<dbReference type="Pfam" id="PF03313">
    <property type="entry name" value="SDH_alpha"/>
    <property type="match status" value="1"/>
</dbReference>
<evidence type="ECO:0000256" key="10">
    <source>
        <dbReference type="ARBA" id="ARBA00049406"/>
    </source>
</evidence>
<evidence type="ECO:0000256" key="4">
    <source>
        <dbReference type="ARBA" id="ARBA00022432"/>
    </source>
</evidence>
<evidence type="ECO:0000256" key="7">
    <source>
        <dbReference type="ARBA" id="ARBA00023004"/>
    </source>
</evidence>
<comment type="cofactor">
    <cofactor evidence="1 11">
        <name>[4Fe-4S] cluster</name>
        <dbReference type="ChEBI" id="CHEBI:49883"/>
    </cofactor>
</comment>
<dbReference type="InterPro" id="IPR005131">
    <property type="entry name" value="Ser_deHydtase_bsu"/>
</dbReference>
<organism evidence="14 15">
    <name type="scientific">Candidatus Cryosericum septentrionale</name>
    <dbReference type="NCBI Taxonomy" id="2290913"/>
    <lineage>
        <taxon>Bacteria</taxon>
        <taxon>Pseudomonadati</taxon>
        <taxon>Caldisericota/Cryosericota group</taxon>
        <taxon>Candidatus Cryosericota</taxon>
        <taxon>Candidatus Cryosericia</taxon>
        <taxon>Candidatus Cryosericales</taxon>
        <taxon>Candidatus Cryosericaceae</taxon>
        <taxon>Candidatus Cryosericum</taxon>
    </lineage>
</organism>
<accession>A0A398DIK3</accession>
<dbReference type="InterPro" id="IPR029009">
    <property type="entry name" value="ASB_dom_sf"/>
</dbReference>
<dbReference type="EMBL" id="QXIY01000052">
    <property type="protein sequence ID" value="RIE15486.1"/>
    <property type="molecule type" value="Genomic_DNA"/>
</dbReference>
<dbReference type="NCBIfam" id="TIGR00718">
    <property type="entry name" value="sda_alpha"/>
    <property type="match status" value="1"/>
</dbReference>
<dbReference type="PANTHER" id="PTHR30182">
    <property type="entry name" value="L-SERINE DEHYDRATASE"/>
    <property type="match status" value="1"/>
</dbReference>
<evidence type="ECO:0000256" key="3">
    <source>
        <dbReference type="ARBA" id="ARBA00008636"/>
    </source>
</evidence>
<evidence type="ECO:0000259" key="12">
    <source>
        <dbReference type="Pfam" id="PF03313"/>
    </source>
</evidence>